<protein>
    <submittedName>
        <fullName evidence="6">Transcriptional regulator</fullName>
    </submittedName>
</protein>
<organism evidence="6 7">
    <name type="scientific">Paraferrimonas haliotis</name>
    <dbReference type="NCBI Taxonomy" id="2013866"/>
    <lineage>
        <taxon>Bacteria</taxon>
        <taxon>Pseudomonadati</taxon>
        <taxon>Pseudomonadota</taxon>
        <taxon>Gammaproteobacteria</taxon>
        <taxon>Alteromonadales</taxon>
        <taxon>Ferrimonadaceae</taxon>
        <taxon>Paraferrimonas</taxon>
    </lineage>
</organism>
<dbReference type="PANTHER" id="PTHR30118">
    <property type="entry name" value="HTH-TYPE TRANSCRIPTIONAL REGULATOR LEUO-RELATED"/>
    <property type="match status" value="1"/>
</dbReference>
<dbReference type="InterPro" id="IPR036390">
    <property type="entry name" value="WH_DNA-bd_sf"/>
</dbReference>
<keyword evidence="2" id="KW-0805">Transcription regulation</keyword>
<dbReference type="PROSITE" id="PS50931">
    <property type="entry name" value="HTH_LYSR"/>
    <property type="match status" value="1"/>
</dbReference>
<dbReference type="GO" id="GO:0003700">
    <property type="term" value="F:DNA-binding transcription factor activity"/>
    <property type="evidence" value="ECO:0007669"/>
    <property type="project" value="InterPro"/>
</dbReference>
<dbReference type="Gene3D" id="3.40.190.290">
    <property type="match status" value="1"/>
</dbReference>
<dbReference type="PANTHER" id="PTHR30118:SF7">
    <property type="entry name" value="TRANSCRIPTIONAL REGULATOR LYSR FAMILY"/>
    <property type="match status" value="1"/>
</dbReference>
<keyword evidence="7" id="KW-1185">Reference proteome</keyword>
<name>A0AA37TTQ8_9GAMM</name>
<keyword evidence="3" id="KW-0238">DNA-binding</keyword>
<gene>
    <name evidence="6" type="ORF">GCM10007894_07710</name>
</gene>
<dbReference type="InterPro" id="IPR050389">
    <property type="entry name" value="LysR-type_TF"/>
</dbReference>
<evidence type="ECO:0000256" key="1">
    <source>
        <dbReference type="ARBA" id="ARBA00009437"/>
    </source>
</evidence>
<dbReference type="SUPFAM" id="SSF46785">
    <property type="entry name" value="Winged helix' DNA-binding domain"/>
    <property type="match status" value="1"/>
</dbReference>
<keyword evidence="4" id="KW-0804">Transcription</keyword>
<evidence type="ECO:0000313" key="6">
    <source>
        <dbReference type="EMBL" id="GLS82794.1"/>
    </source>
</evidence>
<comment type="similarity">
    <text evidence="1">Belongs to the LysR transcriptional regulatory family.</text>
</comment>
<accession>A0AA37TTQ8</accession>
<dbReference type="GO" id="GO:0003677">
    <property type="term" value="F:DNA binding"/>
    <property type="evidence" value="ECO:0007669"/>
    <property type="project" value="UniProtKB-KW"/>
</dbReference>
<dbReference type="AlphaFoldDB" id="A0AA37TTQ8"/>
<dbReference type="Pfam" id="PF00126">
    <property type="entry name" value="HTH_1"/>
    <property type="match status" value="1"/>
</dbReference>
<sequence length="312" mass="35448">MAHPNFDYNLLKVLRVLIETKNTRAAAELLHISQSAVSHSLKRLRDAFDDPLFTRQRHGLIPTQRCLEISQQLPQLKLVLDGLFNQHDRFDPRTLTTEVKIGITSALSHAVGTPLFNRLLMQAPNASFELMDWSWQTEKALLTGELHAAIGFGPLMLSKSVRQHQLPEKPYLICVRDNHPLLAKEQVTLRDIAQYPLIGLRSPDWRASFQTAEDLILREGLEPQVLLKSDSMLTCFSALRQSDGFFPIVSLSTLPDGIKTINLSPGMPSDNKLLYLFYSNELTGSEYHQWLLFEIIEFFNEDEANIKIGNTN</sequence>
<dbReference type="PRINTS" id="PR00039">
    <property type="entry name" value="HTHLYSR"/>
</dbReference>
<dbReference type="Proteomes" id="UP001157439">
    <property type="component" value="Unassembled WGS sequence"/>
</dbReference>
<evidence type="ECO:0000259" key="5">
    <source>
        <dbReference type="PROSITE" id="PS50931"/>
    </source>
</evidence>
<dbReference type="Gene3D" id="1.10.10.10">
    <property type="entry name" value="Winged helix-like DNA-binding domain superfamily/Winged helix DNA-binding domain"/>
    <property type="match status" value="1"/>
</dbReference>
<dbReference type="SUPFAM" id="SSF53850">
    <property type="entry name" value="Periplasmic binding protein-like II"/>
    <property type="match status" value="1"/>
</dbReference>
<dbReference type="RefSeq" id="WP_095498794.1">
    <property type="nucleotide sequence ID" value="NZ_BSPO01000002.1"/>
</dbReference>
<comment type="caution">
    <text evidence="6">The sequence shown here is derived from an EMBL/GenBank/DDBJ whole genome shotgun (WGS) entry which is preliminary data.</text>
</comment>
<feature type="domain" description="HTH lysR-type" evidence="5">
    <location>
        <begin position="6"/>
        <end position="63"/>
    </location>
</feature>
<dbReference type="InterPro" id="IPR036388">
    <property type="entry name" value="WH-like_DNA-bd_sf"/>
</dbReference>
<dbReference type="EMBL" id="BSPO01000002">
    <property type="protein sequence ID" value="GLS82794.1"/>
    <property type="molecule type" value="Genomic_DNA"/>
</dbReference>
<evidence type="ECO:0000256" key="4">
    <source>
        <dbReference type="ARBA" id="ARBA00023163"/>
    </source>
</evidence>
<evidence type="ECO:0000256" key="2">
    <source>
        <dbReference type="ARBA" id="ARBA00023015"/>
    </source>
</evidence>
<dbReference type="Pfam" id="PF03466">
    <property type="entry name" value="LysR_substrate"/>
    <property type="match status" value="1"/>
</dbReference>
<evidence type="ECO:0000256" key="3">
    <source>
        <dbReference type="ARBA" id="ARBA00023125"/>
    </source>
</evidence>
<reference evidence="6 7" key="1">
    <citation type="journal article" date="2014" name="Int. J. Syst. Evol. Microbiol.">
        <title>Complete genome sequence of Corynebacterium casei LMG S-19264T (=DSM 44701T), isolated from a smear-ripened cheese.</title>
        <authorList>
            <consortium name="US DOE Joint Genome Institute (JGI-PGF)"/>
            <person name="Walter F."/>
            <person name="Albersmeier A."/>
            <person name="Kalinowski J."/>
            <person name="Ruckert C."/>
        </authorList>
    </citation>
    <scope>NUCLEOTIDE SEQUENCE [LARGE SCALE GENOMIC DNA]</scope>
    <source>
        <strain evidence="6 7">NBRC 112785</strain>
    </source>
</reference>
<proteinExistence type="inferred from homology"/>
<dbReference type="InterPro" id="IPR000847">
    <property type="entry name" value="LysR_HTH_N"/>
</dbReference>
<dbReference type="InterPro" id="IPR005119">
    <property type="entry name" value="LysR_subst-bd"/>
</dbReference>
<evidence type="ECO:0000313" key="7">
    <source>
        <dbReference type="Proteomes" id="UP001157439"/>
    </source>
</evidence>